<dbReference type="GO" id="GO:0000976">
    <property type="term" value="F:transcription cis-regulatory region binding"/>
    <property type="evidence" value="ECO:0007669"/>
    <property type="project" value="TreeGrafter"/>
</dbReference>
<keyword evidence="5" id="KW-1185">Reference proteome</keyword>
<evidence type="ECO:0000313" key="5">
    <source>
        <dbReference type="Proteomes" id="UP000252770"/>
    </source>
</evidence>
<dbReference type="Gene3D" id="1.10.357.10">
    <property type="entry name" value="Tetracycline Repressor, domain 2"/>
    <property type="match status" value="1"/>
</dbReference>
<dbReference type="AlphaFoldDB" id="A0A367YQH1"/>
<protein>
    <submittedName>
        <fullName evidence="4">TetR/AcrR family transcriptional regulator</fullName>
    </submittedName>
</protein>
<feature type="DNA-binding region" description="H-T-H motif" evidence="2">
    <location>
        <begin position="33"/>
        <end position="52"/>
    </location>
</feature>
<dbReference type="PANTHER" id="PTHR30055">
    <property type="entry name" value="HTH-TYPE TRANSCRIPTIONAL REGULATOR RUTR"/>
    <property type="match status" value="1"/>
</dbReference>
<dbReference type="PROSITE" id="PS50977">
    <property type="entry name" value="HTH_TETR_2"/>
    <property type="match status" value="1"/>
</dbReference>
<evidence type="ECO:0000256" key="1">
    <source>
        <dbReference type="ARBA" id="ARBA00023125"/>
    </source>
</evidence>
<gene>
    <name evidence="4" type="ORF">DT076_17995</name>
</gene>
<comment type="caution">
    <text evidence="4">The sequence shown here is derived from an EMBL/GenBank/DDBJ whole genome shotgun (WGS) entry which is preliminary data.</text>
</comment>
<proteinExistence type="predicted"/>
<dbReference type="InterPro" id="IPR001647">
    <property type="entry name" value="HTH_TetR"/>
</dbReference>
<dbReference type="Pfam" id="PF00440">
    <property type="entry name" value="TetR_N"/>
    <property type="match status" value="1"/>
</dbReference>
<dbReference type="SUPFAM" id="SSF46689">
    <property type="entry name" value="Homeodomain-like"/>
    <property type="match status" value="1"/>
</dbReference>
<evidence type="ECO:0000259" key="3">
    <source>
        <dbReference type="PROSITE" id="PS50977"/>
    </source>
</evidence>
<keyword evidence="1 2" id="KW-0238">DNA-binding</keyword>
<sequence length="187" mass="19392">MHSATDPADLTARARIRDAATALFAALGFYGASVRAIASAAGVSPGLVIHHFGSKEGLRRLCDEHVVSALFDDHFEQNSSGSLVRSLAEQAGAASAGIDCVARMLVEPGTGGDELFNRLVVSSAHRLAAGQEAGTIRSGCDTRVTVLIVTVCELGQLVLRERFGSALGADPFSREGGGRLTAPTLDC</sequence>
<dbReference type="PANTHER" id="PTHR30055:SF146">
    <property type="entry name" value="HTH-TYPE TRANSCRIPTIONAL DUAL REGULATOR CECR"/>
    <property type="match status" value="1"/>
</dbReference>
<dbReference type="InterPro" id="IPR050109">
    <property type="entry name" value="HTH-type_TetR-like_transc_reg"/>
</dbReference>
<name>A0A367YQH1_9ACTN</name>
<feature type="domain" description="HTH tetR-type" evidence="3">
    <location>
        <begin position="10"/>
        <end position="70"/>
    </location>
</feature>
<dbReference type="PRINTS" id="PR00455">
    <property type="entry name" value="HTHTETR"/>
</dbReference>
<organism evidence="4 5">
    <name type="scientific">Desertihabitans brevis</name>
    <dbReference type="NCBI Taxonomy" id="2268447"/>
    <lineage>
        <taxon>Bacteria</taxon>
        <taxon>Bacillati</taxon>
        <taxon>Actinomycetota</taxon>
        <taxon>Actinomycetes</taxon>
        <taxon>Propionibacteriales</taxon>
        <taxon>Propionibacteriaceae</taxon>
        <taxon>Desertihabitans</taxon>
    </lineage>
</organism>
<dbReference type="GO" id="GO:0003700">
    <property type="term" value="F:DNA-binding transcription factor activity"/>
    <property type="evidence" value="ECO:0007669"/>
    <property type="project" value="TreeGrafter"/>
</dbReference>
<dbReference type="InterPro" id="IPR009057">
    <property type="entry name" value="Homeodomain-like_sf"/>
</dbReference>
<reference evidence="4 5" key="1">
    <citation type="submission" date="2018-07" db="EMBL/GenBank/DDBJ databases">
        <title>Desertimonas flava gen. nov. sp. nov.</title>
        <authorList>
            <person name="Liu S."/>
        </authorList>
    </citation>
    <scope>NUCLEOTIDE SEQUENCE [LARGE SCALE GENOMIC DNA]</scope>
    <source>
        <strain evidence="4 5">16Sb5-5</strain>
    </source>
</reference>
<accession>A0A367YQH1</accession>
<evidence type="ECO:0000313" key="4">
    <source>
        <dbReference type="EMBL" id="RCK68084.1"/>
    </source>
</evidence>
<evidence type="ECO:0000256" key="2">
    <source>
        <dbReference type="PROSITE-ProRule" id="PRU00335"/>
    </source>
</evidence>
<dbReference type="Proteomes" id="UP000252770">
    <property type="component" value="Unassembled WGS sequence"/>
</dbReference>
<dbReference type="EMBL" id="QOUI01000014">
    <property type="protein sequence ID" value="RCK68084.1"/>
    <property type="molecule type" value="Genomic_DNA"/>
</dbReference>